<dbReference type="Gene3D" id="3.40.50.300">
    <property type="entry name" value="P-loop containing nucleotide triphosphate hydrolases"/>
    <property type="match status" value="1"/>
</dbReference>
<dbReference type="InterPro" id="IPR027417">
    <property type="entry name" value="P-loop_NTPase"/>
</dbReference>
<dbReference type="PANTHER" id="PTHR36451:SF1">
    <property type="entry name" value="OMEGA-HYDROXY-BETA-DIHYDROMENAQUINONE-9 SULFOTRANSFERASE STF3"/>
    <property type="match status" value="1"/>
</dbReference>
<reference evidence="1" key="1">
    <citation type="submission" date="2018-05" db="EMBL/GenBank/DDBJ databases">
        <authorList>
            <person name="Lanie J.A."/>
            <person name="Ng W.-L."/>
            <person name="Kazmierczak K.M."/>
            <person name="Andrzejewski T.M."/>
            <person name="Davidsen T.M."/>
            <person name="Wayne K.J."/>
            <person name="Tettelin H."/>
            <person name="Glass J.I."/>
            <person name="Rusch D."/>
            <person name="Podicherti R."/>
            <person name="Tsui H.-C.T."/>
            <person name="Winkler M.E."/>
        </authorList>
    </citation>
    <scope>NUCLEOTIDE SEQUENCE</scope>
</reference>
<dbReference type="PANTHER" id="PTHR36451">
    <property type="entry name" value="PAPS-DEPENDENT SULFOTRANSFERASE STF3"/>
    <property type="match status" value="1"/>
</dbReference>
<organism evidence="1">
    <name type="scientific">marine metagenome</name>
    <dbReference type="NCBI Taxonomy" id="408172"/>
    <lineage>
        <taxon>unclassified sequences</taxon>
        <taxon>metagenomes</taxon>
        <taxon>ecological metagenomes</taxon>
    </lineage>
</organism>
<proteinExistence type="predicted"/>
<dbReference type="EMBL" id="UINC01001969">
    <property type="protein sequence ID" value="SUZ91363.1"/>
    <property type="molecule type" value="Genomic_DNA"/>
</dbReference>
<evidence type="ECO:0008006" key="2">
    <source>
        <dbReference type="Google" id="ProtNLM"/>
    </source>
</evidence>
<sequence>MQLLQRSFSTKVKNKLLTPLNFFLNPLENLWLNVNDLDYLNSSSPVFIIGPPRSGTTVIYQLLCKYFKFGYTNNFVADWYNIPIIATRLYNIFSSQNSPIELTSNFGKSSNLYGPNEFGKFWYRWFSNTHELIDKHLLTENKLRLEIAGLTKIHQKPMLFKNVVNSMRINALSQIFDNSIFIVSNRDKLDIAQSILNARIALYNNKNHSWSVIASALQTDPDIPYYKQIVSQIKGVTSNINLARKNIGGNKFIFVDYKELCNDTTQVLKSIHSQLNTKGIRVETNNNYPNKLNYSTGKKVSDADYNLLKDELEKNE</sequence>
<dbReference type="SUPFAM" id="SSF52540">
    <property type="entry name" value="P-loop containing nucleoside triphosphate hydrolases"/>
    <property type="match status" value="1"/>
</dbReference>
<dbReference type="Pfam" id="PF13469">
    <property type="entry name" value="Sulfotransfer_3"/>
    <property type="match status" value="1"/>
</dbReference>
<name>A0A381RR80_9ZZZZ</name>
<protein>
    <recommendedName>
        <fullName evidence="2">Sulfotransferase domain-containing protein</fullName>
    </recommendedName>
</protein>
<dbReference type="InterPro" id="IPR052736">
    <property type="entry name" value="Stf3_sulfotransferase"/>
</dbReference>
<accession>A0A381RR80</accession>
<evidence type="ECO:0000313" key="1">
    <source>
        <dbReference type="EMBL" id="SUZ91363.1"/>
    </source>
</evidence>
<gene>
    <name evidence="1" type="ORF">METZ01_LOCUS44217</name>
</gene>
<dbReference type="AlphaFoldDB" id="A0A381RR80"/>